<evidence type="ECO:0000256" key="1">
    <source>
        <dbReference type="SAM" id="MobiDB-lite"/>
    </source>
</evidence>
<accession>A5AH75</accession>
<name>A5AH75_VITVI</name>
<gene>
    <name evidence="2" type="ORF">VITISV_010811</name>
</gene>
<protein>
    <submittedName>
        <fullName evidence="2">Uncharacterized protein</fullName>
    </submittedName>
</protein>
<evidence type="ECO:0000313" key="2">
    <source>
        <dbReference type="EMBL" id="CAN62483.1"/>
    </source>
</evidence>
<proteinExistence type="predicted"/>
<dbReference type="EMBL" id="AM426713">
    <property type="protein sequence ID" value="CAN62483.1"/>
    <property type="molecule type" value="Genomic_DNA"/>
</dbReference>
<feature type="region of interest" description="Disordered" evidence="1">
    <location>
        <begin position="1"/>
        <end position="23"/>
    </location>
</feature>
<organism evidence="2">
    <name type="scientific">Vitis vinifera</name>
    <name type="common">Grape</name>
    <dbReference type="NCBI Taxonomy" id="29760"/>
    <lineage>
        <taxon>Eukaryota</taxon>
        <taxon>Viridiplantae</taxon>
        <taxon>Streptophyta</taxon>
        <taxon>Embryophyta</taxon>
        <taxon>Tracheophyta</taxon>
        <taxon>Spermatophyta</taxon>
        <taxon>Magnoliopsida</taxon>
        <taxon>eudicotyledons</taxon>
        <taxon>Gunneridae</taxon>
        <taxon>Pentapetalae</taxon>
        <taxon>rosids</taxon>
        <taxon>Vitales</taxon>
        <taxon>Vitaceae</taxon>
        <taxon>Viteae</taxon>
        <taxon>Vitis</taxon>
    </lineage>
</organism>
<sequence>MGLPLSPKQKQSKQQTKRKREYENDKYRVEVGVVRELKHFRNKMAVSGVEAGLASSPKGLKDVLHRFFGVGIHQQRQVAPNCVLHARSLLSSAAEIDDDGLWFER</sequence>
<reference evidence="2" key="1">
    <citation type="journal article" date="2007" name="PLoS ONE">
        <title>The first genome sequence of an elite grapevine cultivar (Pinot noir Vitis vinifera L.): coping with a highly heterozygous genome.</title>
        <authorList>
            <person name="Velasco R."/>
            <person name="Zharkikh A."/>
            <person name="Troggio M."/>
            <person name="Cartwright D.A."/>
            <person name="Cestaro A."/>
            <person name="Pruss D."/>
            <person name="Pindo M."/>
            <person name="FitzGerald L.M."/>
            <person name="Vezzulli S."/>
            <person name="Reid J."/>
            <person name="Malacarne G."/>
            <person name="Iliev D."/>
            <person name="Coppola G."/>
            <person name="Wardell B."/>
            <person name="Micheletti D."/>
            <person name="Macalma T."/>
            <person name="Facci M."/>
            <person name="Mitchell J.T."/>
            <person name="Perazzolli M."/>
            <person name="Eldredge G."/>
            <person name="Gatto P."/>
            <person name="Oyzerski R."/>
            <person name="Moretto M."/>
            <person name="Gutin N."/>
            <person name="Stefanini M."/>
            <person name="Chen Y."/>
            <person name="Segala C."/>
            <person name="Davenport C."/>
            <person name="Dematte L."/>
            <person name="Mraz A."/>
            <person name="Battilana J."/>
            <person name="Stormo K."/>
            <person name="Costa F."/>
            <person name="Tao Q."/>
            <person name="Si-Ammour A."/>
            <person name="Harkins T."/>
            <person name="Lackey A."/>
            <person name="Perbost C."/>
            <person name="Taillon B."/>
            <person name="Stella A."/>
            <person name="Solovyev V."/>
            <person name="Fawcett J.A."/>
            <person name="Sterck L."/>
            <person name="Vandepoele K."/>
            <person name="Grando S.M."/>
            <person name="Toppo S."/>
            <person name="Moser C."/>
            <person name="Lanchbury J."/>
            <person name="Bogden R."/>
            <person name="Skolnick M."/>
            <person name="Sgaramella V."/>
            <person name="Bhatnagar S.K."/>
            <person name="Fontana P."/>
            <person name="Gutin A."/>
            <person name="Van de Peer Y."/>
            <person name="Salamini F."/>
            <person name="Viola R."/>
        </authorList>
    </citation>
    <scope>NUCLEOTIDE SEQUENCE</scope>
</reference>
<feature type="compositionally biased region" description="Low complexity" evidence="1">
    <location>
        <begin position="1"/>
        <end position="14"/>
    </location>
</feature>
<dbReference type="AlphaFoldDB" id="A5AH75"/>